<keyword evidence="2" id="KW-1185">Reference proteome</keyword>
<name>A0AAV0JFZ7_9ROSI</name>
<organism evidence="1 2">
    <name type="scientific">Linum tenue</name>
    <dbReference type="NCBI Taxonomy" id="586396"/>
    <lineage>
        <taxon>Eukaryota</taxon>
        <taxon>Viridiplantae</taxon>
        <taxon>Streptophyta</taxon>
        <taxon>Embryophyta</taxon>
        <taxon>Tracheophyta</taxon>
        <taxon>Spermatophyta</taxon>
        <taxon>Magnoliopsida</taxon>
        <taxon>eudicotyledons</taxon>
        <taxon>Gunneridae</taxon>
        <taxon>Pentapetalae</taxon>
        <taxon>rosids</taxon>
        <taxon>fabids</taxon>
        <taxon>Malpighiales</taxon>
        <taxon>Linaceae</taxon>
        <taxon>Linum</taxon>
    </lineage>
</organism>
<dbReference type="AlphaFoldDB" id="A0AAV0JFZ7"/>
<evidence type="ECO:0000313" key="1">
    <source>
        <dbReference type="EMBL" id="CAI0408834.1"/>
    </source>
</evidence>
<gene>
    <name evidence="1" type="ORF">LITE_LOCUS14133</name>
</gene>
<evidence type="ECO:0000313" key="2">
    <source>
        <dbReference type="Proteomes" id="UP001154282"/>
    </source>
</evidence>
<dbReference type="EMBL" id="CAMGYJ010000005">
    <property type="protein sequence ID" value="CAI0408834.1"/>
    <property type="molecule type" value="Genomic_DNA"/>
</dbReference>
<dbReference type="PANTHER" id="PTHR33220:SF5">
    <property type="entry name" value="RRNA INTRON-ENCODED HOMING ENDONUCLEASE"/>
    <property type="match status" value="1"/>
</dbReference>
<sequence length="32" mass="3811">MKNVAKCDIWCELQNLVNHRVFERKLRPKPSG</sequence>
<protein>
    <submittedName>
        <fullName evidence="1">Uncharacterized protein</fullName>
    </submittedName>
</protein>
<dbReference type="PANTHER" id="PTHR33220">
    <property type="entry name" value="BNAA09G04420D PROTEIN"/>
    <property type="match status" value="1"/>
</dbReference>
<proteinExistence type="predicted"/>
<accession>A0AAV0JFZ7</accession>
<dbReference type="Proteomes" id="UP001154282">
    <property type="component" value="Unassembled WGS sequence"/>
</dbReference>
<comment type="caution">
    <text evidence="1">The sequence shown here is derived from an EMBL/GenBank/DDBJ whole genome shotgun (WGS) entry which is preliminary data.</text>
</comment>
<reference evidence="1" key="1">
    <citation type="submission" date="2022-08" db="EMBL/GenBank/DDBJ databases">
        <authorList>
            <person name="Gutierrez-Valencia J."/>
        </authorList>
    </citation>
    <scope>NUCLEOTIDE SEQUENCE</scope>
</reference>